<evidence type="ECO:0000313" key="1">
    <source>
        <dbReference type="EMBL" id="QRC93500.1"/>
    </source>
</evidence>
<gene>
    <name evidence="1" type="ORF">JI435_403960</name>
</gene>
<dbReference type="EMBL" id="CP069025">
    <property type="protein sequence ID" value="QRC93500.1"/>
    <property type="molecule type" value="Genomic_DNA"/>
</dbReference>
<protein>
    <submittedName>
        <fullName evidence="1">Uncharacterized protein</fullName>
    </submittedName>
</protein>
<accession>A0A7U2EYQ0</accession>
<dbReference type="AlphaFoldDB" id="A0A7U2EYQ0"/>
<name>A0A7U2EYQ0_PHANO</name>
<organism evidence="1 2">
    <name type="scientific">Phaeosphaeria nodorum (strain SN15 / ATCC MYA-4574 / FGSC 10173)</name>
    <name type="common">Glume blotch fungus</name>
    <name type="synonym">Parastagonospora nodorum</name>
    <dbReference type="NCBI Taxonomy" id="321614"/>
    <lineage>
        <taxon>Eukaryota</taxon>
        <taxon>Fungi</taxon>
        <taxon>Dikarya</taxon>
        <taxon>Ascomycota</taxon>
        <taxon>Pezizomycotina</taxon>
        <taxon>Dothideomycetes</taxon>
        <taxon>Pleosporomycetidae</taxon>
        <taxon>Pleosporales</taxon>
        <taxon>Pleosporineae</taxon>
        <taxon>Phaeosphaeriaceae</taxon>
        <taxon>Parastagonospora</taxon>
    </lineage>
</organism>
<dbReference type="Proteomes" id="UP000663193">
    <property type="component" value="Chromosome 3"/>
</dbReference>
<sequence length="112" mass="12811">MTFVKIPNMVQRNPEELRGSQSAGSYDRIPDEVFISSPCCPKVLRIRCSWCVLAPRHLSVNQISLVRTKQQLEKAVVSSCRTSKCNVRFETRRRAFWLCGHRAVCKALVAFL</sequence>
<evidence type="ECO:0000313" key="2">
    <source>
        <dbReference type="Proteomes" id="UP000663193"/>
    </source>
</evidence>
<reference evidence="2" key="1">
    <citation type="journal article" date="2021" name="BMC Genomics">
        <title>Chromosome-level genome assembly and manually-curated proteome of model necrotroph Parastagonospora nodorum Sn15 reveals a genome-wide trove of candidate effector homologs, and redundancy of virulence-related functions within an accessory chromosome.</title>
        <authorList>
            <person name="Bertazzoni S."/>
            <person name="Jones D.A.B."/>
            <person name="Phan H.T."/>
            <person name="Tan K.-C."/>
            <person name="Hane J.K."/>
        </authorList>
    </citation>
    <scope>NUCLEOTIDE SEQUENCE [LARGE SCALE GENOMIC DNA]</scope>
    <source>
        <strain evidence="2">SN15 / ATCC MYA-4574 / FGSC 10173)</strain>
    </source>
</reference>
<proteinExistence type="predicted"/>
<dbReference type="VEuPathDB" id="FungiDB:JI435_403960"/>
<keyword evidence="2" id="KW-1185">Reference proteome</keyword>